<proteinExistence type="predicted"/>
<dbReference type="GeneID" id="36340560"/>
<evidence type="ECO:0000313" key="2">
    <source>
        <dbReference type="Proteomes" id="UP000019149"/>
    </source>
</evidence>
<gene>
    <name evidence="1" type="ORF">EGR_04845</name>
</gene>
<comment type="caution">
    <text evidence="1">The sequence shown here is derived from an EMBL/GenBank/DDBJ whole genome shotgun (WGS) entry which is preliminary data.</text>
</comment>
<sequence length="160" mass="17907">MVLALWKPPTSQERERGGELTARSGRGLYNLAVVSSRQIGFDVLSDRDTTSDIHTARMVTEPARIVKRQAYFDVVSTKPTRCRSISSNPLTHLPSLPPRLGTFVGTLMFDPVASSTPHPLRPFYSELHIFHSVWDLNLQSVVSTFSSSLQCHWSALSLKR</sequence>
<organism evidence="1 2">
    <name type="scientific">Echinococcus granulosus</name>
    <name type="common">Hydatid tapeworm</name>
    <dbReference type="NCBI Taxonomy" id="6210"/>
    <lineage>
        <taxon>Eukaryota</taxon>
        <taxon>Metazoa</taxon>
        <taxon>Spiralia</taxon>
        <taxon>Lophotrochozoa</taxon>
        <taxon>Platyhelminthes</taxon>
        <taxon>Cestoda</taxon>
        <taxon>Eucestoda</taxon>
        <taxon>Cyclophyllidea</taxon>
        <taxon>Taeniidae</taxon>
        <taxon>Echinococcus</taxon>
        <taxon>Echinococcus granulosus group</taxon>
    </lineage>
</organism>
<dbReference type="RefSeq" id="XP_024351483.1">
    <property type="nucleotide sequence ID" value="XM_024494094.1"/>
</dbReference>
<dbReference type="AlphaFoldDB" id="W6UPS5"/>
<protein>
    <submittedName>
        <fullName evidence="1">Uncharacterized protein</fullName>
    </submittedName>
</protein>
<keyword evidence="2" id="KW-1185">Reference proteome</keyword>
<dbReference type="CTD" id="36340560"/>
<evidence type="ECO:0000313" key="1">
    <source>
        <dbReference type="EMBL" id="EUB60287.1"/>
    </source>
</evidence>
<accession>W6UPS5</accession>
<name>W6UPS5_ECHGR</name>
<dbReference type="Proteomes" id="UP000019149">
    <property type="component" value="Unassembled WGS sequence"/>
</dbReference>
<reference evidence="1 2" key="1">
    <citation type="journal article" date="2013" name="Nat. Genet.">
        <title>The genome of the hydatid tapeworm Echinococcus granulosus.</title>
        <authorList>
            <person name="Zheng H."/>
            <person name="Zhang W."/>
            <person name="Zhang L."/>
            <person name="Zhang Z."/>
            <person name="Li J."/>
            <person name="Lu G."/>
            <person name="Zhu Y."/>
            <person name="Wang Y."/>
            <person name="Huang Y."/>
            <person name="Liu J."/>
            <person name="Kang H."/>
            <person name="Chen J."/>
            <person name="Wang L."/>
            <person name="Chen A."/>
            <person name="Yu S."/>
            <person name="Gao Z."/>
            <person name="Jin L."/>
            <person name="Gu W."/>
            <person name="Wang Z."/>
            <person name="Zhao L."/>
            <person name="Shi B."/>
            <person name="Wen H."/>
            <person name="Lin R."/>
            <person name="Jones M.K."/>
            <person name="Brejova B."/>
            <person name="Vinar T."/>
            <person name="Zhao G."/>
            <person name="McManus D.P."/>
            <person name="Chen Z."/>
            <person name="Zhou Y."/>
            <person name="Wang S."/>
        </authorList>
    </citation>
    <scope>NUCLEOTIDE SEQUENCE [LARGE SCALE GENOMIC DNA]</scope>
</reference>
<dbReference type="EMBL" id="APAU02000032">
    <property type="protein sequence ID" value="EUB60287.1"/>
    <property type="molecule type" value="Genomic_DNA"/>
</dbReference>
<dbReference type="KEGG" id="egl:EGR_04845"/>